<dbReference type="EMBL" id="JABZEC010000001">
    <property type="protein sequence ID" value="NVY95693.1"/>
    <property type="molecule type" value="Genomic_DNA"/>
</dbReference>
<dbReference type="GO" id="GO:0031071">
    <property type="term" value="F:cysteine desulfurase activity"/>
    <property type="evidence" value="ECO:0007669"/>
    <property type="project" value="UniProtKB-EC"/>
</dbReference>
<dbReference type="PANTHER" id="PTHR11601:SF34">
    <property type="entry name" value="CYSTEINE DESULFURASE"/>
    <property type="match status" value="1"/>
</dbReference>
<keyword evidence="3" id="KW-0808">Transferase</keyword>
<proteinExistence type="inferred from homology"/>
<comment type="catalytic activity">
    <reaction evidence="8">
        <text>(sulfur carrier)-H + L-cysteine = (sulfur carrier)-SH + L-alanine</text>
        <dbReference type="Rhea" id="RHEA:43892"/>
        <dbReference type="Rhea" id="RHEA-COMP:14737"/>
        <dbReference type="Rhea" id="RHEA-COMP:14739"/>
        <dbReference type="ChEBI" id="CHEBI:29917"/>
        <dbReference type="ChEBI" id="CHEBI:35235"/>
        <dbReference type="ChEBI" id="CHEBI:57972"/>
        <dbReference type="ChEBI" id="CHEBI:64428"/>
        <dbReference type="EC" id="2.8.1.7"/>
    </reaction>
</comment>
<protein>
    <submittedName>
        <fullName evidence="10">Cysteine desulfurase</fullName>
    </submittedName>
</protein>
<evidence type="ECO:0000313" key="11">
    <source>
        <dbReference type="Proteomes" id="UP000563523"/>
    </source>
</evidence>
<evidence type="ECO:0000256" key="5">
    <source>
        <dbReference type="ARBA" id="ARBA00022898"/>
    </source>
</evidence>
<evidence type="ECO:0000256" key="3">
    <source>
        <dbReference type="ARBA" id="ARBA00022679"/>
    </source>
</evidence>
<keyword evidence="6" id="KW-0408">Iron</keyword>
<dbReference type="InterPro" id="IPR015421">
    <property type="entry name" value="PyrdxlP-dep_Trfase_major"/>
</dbReference>
<dbReference type="Pfam" id="PF00266">
    <property type="entry name" value="Aminotran_5"/>
    <property type="match status" value="1"/>
</dbReference>
<sequence length="379" mass="41264">MEAVYLDNAATTPMDPQVISVMQKQMTQTFGNASTPNYYGHAARAVLDQARQTIAQSIHAQTGEIVFTSGGSEGDNTAIISTALYYQKNGRHIITSQIEHEAVLKSLHYLEGLGFEVTYLPVDDQGRITVSQVQRALRPDTILVTIMFVNNEVGVINPIAGIGNLLQDHQAIFHTDAVQAYGTQIIDVQALKVDLLTTSAHKLYGPKMLGFIYERQEIQVPPLIHGGDQENKRRAGTENVPAIAGFAQAVKINQALLDQQGAAQLTAKKELLLQELRQNQVEFQVNGPQPQLASPNIINLWFPHQATDILQIKLDLAGFVVSGGSACTAGSLEPSHVLIAMYGADSPRVRESIRVSFNKFNTAAQIKAFAQSIAQITLA</sequence>
<evidence type="ECO:0000256" key="6">
    <source>
        <dbReference type="ARBA" id="ARBA00023004"/>
    </source>
</evidence>
<organism evidence="10 11">
    <name type="scientific">Bombilactobacillus apium</name>
    <dbReference type="NCBI Taxonomy" id="2675299"/>
    <lineage>
        <taxon>Bacteria</taxon>
        <taxon>Bacillati</taxon>
        <taxon>Bacillota</taxon>
        <taxon>Bacilli</taxon>
        <taxon>Lactobacillales</taxon>
        <taxon>Lactobacillaceae</taxon>
        <taxon>Bombilactobacillus</taxon>
    </lineage>
</organism>
<evidence type="ECO:0000256" key="1">
    <source>
        <dbReference type="ARBA" id="ARBA00001933"/>
    </source>
</evidence>
<dbReference type="Gene3D" id="1.10.260.50">
    <property type="match status" value="1"/>
</dbReference>
<evidence type="ECO:0000256" key="8">
    <source>
        <dbReference type="ARBA" id="ARBA00050776"/>
    </source>
</evidence>
<feature type="domain" description="Aminotransferase class V" evidence="9">
    <location>
        <begin position="4"/>
        <end position="369"/>
    </location>
</feature>
<evidence type="ECO:0000256" key="7">
    <source>
        <dbReference type="ARBA" id="ARBA00023014"/>
    </source>
</evidence>
<comment type="similarity">
    <text evidence="2">Belongs to the class-V pyridoxal-phosphate-dependent aminotransferase family. NifS/IscS subfamily.</text>
</comment>
<evidence type="ECO:0000256" key="2">
    <source>
        <dbReference type="ARBA" id="ARBA00006490"/>
    </source>
</evidence>
<dbReference type="PIRSF" id="PIRSF005572">
    <property type="entry name" value="NifS"/>
    <property type="match status" value="1"/>
</dbReference>
<name>A0A850QYF5_9LACO</name>
<comment type="cofactor">
    <cofactor evidence="1">
        <name>pyridoxal 5'-phosphate</name>
        <dbReference type="ChEBI" id="CHEBI:597326"/>
    </cofactor>
</comment>
<dbReference type="GO" id="GO:0046872">
    <property type="term" value="F:metal ion binding"/>
    <property type="evidence" value="ECO:0007669"/>
    <property type="project" value="UniProtKB-KW"/>
</dbReference>
<dbReference type="GO" id="GO:0051536">
    <property type="term" value="F:iron-sulfur cluster binding"/>
    <property type="evidence" value="ECO:0007669"/>
    <property type="project" value="UniProtKB-KW"/>
</dbReference>
<dbReference type="SUPFAM" id="SSF53383">
    <property type="entry name" value="PLP-dependent transferases"/>
    <property type="match status" value="1"/>
</dbReference>
<dbReference type="Proteomes" id="UP000563523">
    <property type="component" value="Unassembled WGS sequence"/>
</dbReference>
<accession>A0A850QYF5</accession>
<dbReference type="InterPro" id="IPR015424">
    <property type="entry name" value="PyrdxlP-dep_Trfase"/>
</dbReference>
<dbReference type="Gene3D" id="3.40.640.10">
    <property type="entry name" value="Type I PLP-dependent aspartate aminotransferase-like (Major domain)"/>
    <property type="match status" value="1"/>
</dbReference>
<gene>
    <name evidence="10" type="ORF">HU830_00520</name>
</gene>
<evidence type="ECO:0000313" key="10">
    <source>
        <dbReference type="EMBL" id="NVY95693.1"/>
    </source>
</evidence>
<dbReference type="InterPro" id="IPR000192">
    <property type="entry name" value="Aminotrans_V_dom"/>
</dbReference>
<reference evidence="10 11" key="1">
    <citation type="submission" date="2020-06" db="EMBL/GenBank/DDBJ databases">
        <authorList>
            <person name="Kang J."/>
        </authorList>
    </citation>
    <scope>NUCLEOTIDE SEQUENCE [LARGE SCALE GENOMIC DNA]</scope>
    <source>
        <strain evidence="10 11">DCY120</strain>
    </source>
</reference>
<dbReference type="AlphaFoldDB" id="A0A850QYF5"/>
<dbReference type="PANTHER" id="PTHR11601">
    <property type="entry name" value="CYSTEINE DESULFURYLASE FAMILY MEMBER"/>
    <property type="match status" value="1"/>
</dbReference>
<dbReference type="InterPro" id="IPR015422">
    <property type="entry name" value="PyrdxlP-dep_Trfase_small"/>
</dbReference>
<evidence type="ECO:0000259" key="9">
    <source>
        <dbReference type="Pfam" id="PF00266"/>
    </source>
</evidence>
<dbReference type="InterPro" id="IPR016454">
    <property type="entry name" value="Cysteine_dSase"/>
</dbReference>
<dbReference type="RefSeq" id="WP_176941864.1">
    <property type="nucleotide sequence ID" value="NZ_JABZEC010000001.1"/>
</dbReference>
<keyword evidence="4" id="KW-0479">Metal-binding</keyword>
<keyword evidence="5" id="KW-0663">Pyridoxal phosphate</keyword>
<keyword evidence="7" id="KW-0411">Iron-sulfur</keyword>
<dbReference type="FunFam" id="3.40.640.10:FF:000084">
    <property type="entry name" value="IscS-like cysteine desulfurase"/>
    <property type="match status" value="1"/>
</dbReference>
<evidence type="ECO:0000256" key="4">
    <source>
        <dbReference type="ARBA" id="ARBA00022723"/>
    </source>
</evidence>
<dbReference type="Gene3D" id="3.90.1150.10">
    <property type="entry name" value="Aspartate Aminotransferase, domain 1"/>
    <property type="match status" value="1"/>
</dbReference>
<keyword evidence="11" id="KW-1185">Reference proteome</keyword>
<comment type="caution">
    <text evidence="10">The sequence shown here is derived from an EMBL/GenBank/DDBJ whole genome shotgun (WGS) entry which is preliminary data.</text>
</comment>